<dbReference type="Pfam" id="PF13646">
    <property type="entry name" value="HEAT_2"/>
    <property type="match status" value="1"/>
</dbReference>
<protein>
    <recommendedName>
        <fullName evidence="2">HEAT repeat domain-containing protein</fullName>
    </recommendedName>
</protein>
<dbReference type="Gene3D" id="1.25.40.10">
    <property type="entry name" value="Tetratricopeptide repeat domain"/>
    <property type="match status" value="1"/>
</dbReference>
<dbReference type="SUPFAM" id="SSF48452">
    <property type="entry name" value="TPR-like"/>
    <property type="match status" value="1"/>
</dbReference>
<accession>A0A7C2JYW5</accession>
<dbReference type="AlphaFoldDB" id="A0A7C2JYW5"/>
<sequence length="440" mass="48804">MIRRYCRRAVGGRWIVPASGLWLLMSAVSAQADLIRLKSGGELRGKIVTTATDGPADSVTIESLSGATIVVPAEDVQLSTRRPVVLEDYEVRSRHVPDTAAAHWELAAWCKEQRLTDERIVHLQRVVELDPDHEAAHAALGHVWKDGAWVDWDQYMAARGYVKHKGKYVTQQELDLLVKTADELKREQEWYPKIRLWAGWLTGPRAERRQTAFAELQAVNDPDAAPAVIRFLSGNAHRDARLLAVAILSRSEAEKSATGLVRIALRDDDAEVRAAALQAIPQSQFAVVRPLLIRELRSDANAVVCRAAAALQRIGDEDAVGPLIEALITAHQFQVRVPALPGQTFSFNTDGSVGQASTLPPDIELAIRTGQLPQGVVIYDPMEPVRRQIGKTVVVRREFQNAEVLAALQELTGEDYGYDERLWRLWWAAKKHEGGTLSKS</sequence>
<proteinExistence type="predicted"/>
<comment type="caution">
    <text evidence="1">The sequence shown here is derived from an EMBL/GenBank/DDBJ whole genome shotgun (WGS) entry which is preliminary data.</text>
</comment>
<evidence type="ECO:0008006" key="2">
    <source>
        <dbReference type="Google" id="ProtNLM"/>
    </source>
</evidence>
<dbReference type="Gene3D" id="1.25.10.10">
    <property type="entry name" value="Leucine-rich Repeat Variant"/>
    <property type="match status" value="1"/>
</dbReference>
<gene>
    <name evidence="1" type="ORF">ENQ76_06705</name>
</gene>
<organism evidence="1">
    <name type="scientific">Schlesneria paludicola</name>
    <dbReference type="NCBI Taxonomy" id="360056"/>
    <lineage>
        <taxon>Bacteria</taxon>
        <taxon>Pseudomonadati</taxon>
        <taxon>Planctomycetota</taxon>
        <taxon>Planctomycetia</taxon>
        <taxon>Planctomycetales</taxon>
        <taxon>Planctomycetaceae</taxon>
        <taxon>Schlesneria</taxon>
    </lineage>
</organism>
<dbReference type="SUPFAM" id="SSF48371">
    <property type="entry name" value="ARM repeat"/>
    <property type="match status" value="1"/>
</dbReference>
<dbReference type="EMBL" id="DSOK01000194">
    <property type="protein sequence ID" value="HEN15142.1"/>
    <property type="molecule type" value="Genomic_DNA"/>
</dbReference>
<dbReference type="InterPro" id="IPR011990">
    <property type="entry name" value="TPR-like_helical_dom_sf"/>
</dbReference>
<reference evidence="1" key="1">
    <citation type="journal article" date="2020" name="mSystems">
        <title>Genome- and Community-Level Interaction Insights into Carbon Utilization and Element Cycling Functions of Hydrothermarchaeota in Hydrothermal Sediment.</title>
        <authorList>
            <person name="Zhou Z."/>
            <person name="Liu Y."/>
            <person name="Xu W."/>
            <person name="Pan J."/>
            <person name="Luo Z.H."/>
            <person name="Li M."/>
        </authorList>
    </citation>
    <scope>NUCLEOTIDE SEQUENCE [LARGE SCALE GENOMIC DNA]</scope>
    <source>
        <strain evidence="1">SpSt-339</strain>
    </source>
</reference>
<dbReference type="InterPro" id="IPR011989">
    <property type="entry name" value="ARM-like"/>
</dbReference>
<evidence type="ECO:0000313" key="1">
    <source>
        <dbReference type="EMBL" id="HEN15142.1"/>
    </source>
</evidence>
<name>A0A7C2JYW5_9PLAN</name>
<dbReference type="InterPro" id="IPR016024">
    <property type="entry name" value="ARM-type_fold"/>
</dbReference>